<evidence type="ECO:0000313" key="2">
    <source>
        <dbReference type="Proteomes" id="UP000178857"/>
    </source>
</evidence>
<gene>
    <name evidence="1" type="ORF">A2970_01540</name>
</gene>
<dbReference type="Proteomes" id="UP000178857">
    <property type="component" value="Unassembled WGS sequence"/>
</dbReference>
<dbReference type="EMBL" id="MGAT01000008">
    <property type="protein sequence ID" value="OGK52966.1"/>
    <property type="molecule type" value="Genomic_DNA"/>
</dbReference>
<dbReference type="SUPFAM" id="SSF57802">
    <property type="entry name" value="Rubredoxin-like"/>
    <property type="match status" value="1"/>
</dbReference>
<organism evidence="1 2">
    <name type="scientific">Candidatus Roizmanbacteria bacterium RIFCSPLOWO2_01_FULL_44_13</name>
    <dbReference type="NCBI Taxonomy" id="1802069"/>
    <lineage>
        <taxon>Bacteria</taxon>
        <taxon>Candidatus Roizmaniibacteriota</taxon>
    </lineage>
</organism>
<dbReference type="Gene3D" id="2.20.28.10">
    <property type="match status" value="1"/>
</dbReference>
<evidence type="ECO:0000313" key="1">
    <source>
        <dbReference type="EMBL" id="OGK52966.1"/>
    </source>
</evidence>
<reference evidence="1 2" key="1">
    <citation type="journal article" date="2016" name="Nat. Commun.">
        <title>Thousands of microbial genomes shed light on interconnected biogeochemical processes in an aquifer system.</title>
        <authorList>
            <person name="Anantharaman K."/>
            <person name="Brown C.T."/>
            <person name="Hug L.A."/>
            <person name="Sharon I."/>
            <person name="Castelle C.J."/>
            <person name="Probst A.J."/>
            <person name="Thomas B.C."/>
            <person name="Singh A."/>
            <person name="Wilkins M.J."/>
            <person name="Karaoz U."/>
            <person name="Brodie E.L."/>
            <person name="Williams K.H."/>
            <person name="Hubbard S.S."/>
            <person name="Banfield J.F."/>
        </authorList>
    </citation>
    <scope>NUCLEOTIDE SEQUENCE [LARGE SCALE GENOMIC DNA]</scope>
</reference>
<proteinExistence type="predicted"/>
<dbReference type="AlphaFoldDB" id="A0A1F7JBI0"/>
<comment type="caution">
    <text evidence="1">The sequence shown here is derived from an EMBL/GenBank/DDBJ whole genome shotgun (WGS) entry which is preliminary data.</text>
</comment>
<protein>
    <submittedName>
        <fullName evidence="1">Uncharacterized protein</fullName>
    </submittedName>
</protein>
<dbReference type="STRING" id="1802069.A2970_01540"/>
<accession>A0A1F7JBI0</accession>
<sequence length="399" mass="45559">MRPETTTNIQSDLQKIDGLQNIFDNSLGIKNPPRKLYNYNPVLARWKFEQVKTDEEKRRFKKYEAFQVETALRERNHSAKNSVNYLIGTDGAVYNELFPDEPFLKVLERGLAYRQKRGSKELVREQKEVEGWKKILDHLIDPATLLGTKAVIVSGPGTDPQTNYRDNFVDIYELRGGSGSKKRLIKMTRYSTSLSWNQYFDRIKALNGDYFQETNLPIDAWFLSHPIFIDPASDQRSADEIFNQVFEFRKGFMPEDDFQKLLITCMPVINYYIDSLCQSNFDPGNIALSWNAVLAKNDLRHQPVFQNLDQEIYWLGRQVIRTVAGGCGSSSGFKLGESSIPPNSLEKYLANSVGKYGLKNKEWFVCPSCDYHADGPVGEQCPSCGMTKEKYAAKGGKVC</sequence>
<name>A0A1F7JBI0_9BACT</name>